<dbReference type="EMBL" id="QKYT01000422">
    <property type="protein sequence ID" value="RIA85505.1"/>
    <property type="molecule type" value="Genomic_DNA"/>
</dbReference>
<keyword evidence="1" id="KW-1133">Transmembrane helix</keyword>
<organism evidence="2 3">
    <name type="scientific">Glomus cerebriforme</name>
    <dbReference type="NCBI Taxonomy" id="658196"/>
    <lineage>
        <taxon>Eukaryota</taxon>
        <taxon>Fungi</taxon>
        <taxon>Fungi incertae sedis</taxon>
        <taxon>Mucoromycota</taxon>
        <taxon>Glomeromycotina</taxon>
        <taxon>Glomeromycetes</taxon>
        <taxon>Glomerales</taxon>
        <taxon>Glomeraceae</taxon>
        <taxon>Glomus</taxon>
    </lineage>
</organism>
<evidence type="ECO:0000256" key="1">
    <source>
        <dbReference type="SAM" id="Phobius"/>
    </source>
</evidence>
<name>A0A397SN64_9GLOM</name>
<evidence type="ECO:0000313" key="3">
    <source>
        <dbReference type="Proteomes" id="UP000265703"/>
    </source>
</evidence>
<protein>
    <submittedName>
        <fullName evidence="2">Uncharacterized protein</fullName>
    </submittedName>
</protein>
<dbReference type="AlphaFoldDB" id="A0A397SN64"/>
<gene>
    <name evidence="2" type="ORF">C1645_781719</name>
</gene>
<accession>A0A397SN64</accession>
<comment type="caution">
    <text evidence="2">The sequence shown here is derived from an EMBL/GenBank/DDBJ whole genome shotgun (WGS) entry which is preliminary data.</text>
</comment>
<feature type="transmembrane region" description="Helical" evidence="1">
    <location>
        <begin position="6"/>
        <end position="25"/>
    </location>
</feature>
<proteinExistence type="predicted"/>
<dbReference type="Proteomes" id="UP000265703">
    <property type="component" value="Unassembled WGS sequence"/>
</dbReference>
<keyword evidence="1" id="KW-0472">Membrane</keyword>
<keyword evidence="1" id="KW-0812">Transmembrane</keyword>
<reference evidence="2 3" key="1">
    <citation type="submission" date="2018-06" db="EMBL/GenBank/DDBJ databases">
        <title>Comparative genomics reveals the genomic features of Rhizophagus irregularis, R. cerebriforme, R. diaphanum and Gigaspora rosea, and their symbiotic lifestyle signature.</title>
        <authorList>
            <person name="Morin E."/>
            <person name="San Clemente H."/>
            <person name="Chen E.C.H."/>
            <person name="De La Providencia I."/>
            <person name="Hainaut M."/>
            <person name="Kuo A."/>
            <person name="Kohler A."/>
            <person name="Murat C."/>
            <person name="Tang N."/>
            <person name="Roy S."/>
            <person name="Loubradou J."/>
            <person name="Henrissat B."/>
            <person name="Grigoriev I.V."/>
            <person name="Corradi N."/>
            <person name="Roux C."/>
            <person name="Martin F.M."/>
        </authorList>
    </citation>
    <scope>NUCLEOTIDE SEQUENCE [LARGE SCALE GENOMIC DNA]</scope>
    <source>
        <strain evidence="2 3">DAOM 227022</strain>
    </source>
</reference>
<sequence length="73" mass="8755">MVIDFLYYFLGFFNCLSSVFAQFQYGSVRFNIVMSPSVIYSFYESYGSKYHKYFSKDDIYIDLPPYHNITHND</sequence>
<evidence type="ECO:0000313" key="2">
    <source>
        <dbReference type="EMBL" id="RIA85505.1"/>
    </source>
</evidence>
<keyword evidence="3" id="KW-1185">Reference proteome</keyword>